<dbReference type="InterPro" id="IPR015943">
    <property type="entry name" value="WD40/YVTN_repeat-like_dom_sf"/>
</dbReference>
<comment type="caution">
    <text evidence="2">The sequence shown here is derived from an EMBL/GenBank/DDBJ whole genome shotgun (WGS) entry which is preliminary data.</text>
</comment>
<dbReference type="SUPFAM" id="SSF63829">
    <property type="entry name" value="Calcium-dependent phosphotriesterase"/>
    <property type="match status" value="1"/>
</dbReference>
<proteinExistence type="predicted"/>
<dbReference type="Gene3D" id="2.130.10.10">
    <property type="entry name" value="YVTN repeat-like/Quinoprotein amine dehydrogenase"/>
    <property type="match status" value="1"/>
</dbReference>
<gene>
    <name evidence="2" type="ORF">J5U46_21240</name>
</gene>
<feature type="non-terminal residue" evidence="2">
    <location>
        <position position="70"/>
    </location>
</feature>
<feature type="region of interest" description="Disordered" evidence="1">
    <location>
        <begin position="50"/>
        <end position="70"/>
    </location>
</feature>
<dbReference type="AlphaFoldDB" id="A0AAW4JUT5"/>
<protein>
    <submittedName>
        <fullName evidence="2">Virginiamycin B lyase</fullName>
    </submittedName>
</protein>
<evidence type="ECO:0000313" key="3">
    <source>
        <dbReference type="Proteomes" id="UP000669887"/>
    </source>
</evidence>
<keyword evidence="2" id="KW-0456">Lyase</keyword>
<accession>A0AAW4JUT5</accession>
<dbReference type="Proteomes" id="UP000669887">
    <property type="component" value="Unassembled WGS sequence"/>
</dbReference>
<reference evidence="2" key="1">
    <citation type="submission" date="2021-03" db="EMBL/GenBank/DDBJ databases">
        <title>X isolated from Micromonospora tulbaghiae.</title>
        <authorList>
            <person name="Stennett H.L."/>
        </authorList>
    </citation>
    <scope>NUCLEOTIDE SEQUENCE</scope>
    <source>
        <strain evidence="2">28M1-20</strain>
    </source>
</reference>
<dbReference type="GO" id="GO:0016829">
    <property type="term" value="F:lyase activity"/>
    <property type="evidence" value="ECO:0007669"/>
    <property type="project" value="UniProtKB-KW"/>
</dbReference>
<dbReference type="Pfam" id="PF24684">
    <property type="entry name" value="Vgb_lyase"/>
    <property type="match status" value="1"/>
</dbReference>
<evidence type="ECO:0000313" key="2">
    <source>
        <dbReference type="EMBL" id="MBO4142677.1"/>
    </source>
</evidence>
<sequence>MTQPVIREIPLTGPGSGPYSITVGPDGALWLTLAGSGGVARLGLDGEARTYRDDPPGSRPLIIAGGPDGA</sequence>
<evidence type="ECO:0000256" key="1">
    <source>
        <dbReference type="SAM" id="MobiDB-lite"/>
    </source>
</evidence>
<dbReference type="EMBL" id="JAGFVQ010000048">
    <property type="protein sequence ID" value="MBO4142677.1"/>
    <property type="molecule type" value="Genomic_DNA"/>
</dbReference>
<name>A0AAW4JUT5_9ACTN</name>
<organism evidence="2 3">
    <name type="scientific">Micromonospora tulbaghiae</name>
    <dbReference type="NCBI Taxonomy" id="479978"/>
    <lineage>
        <taxon>Bacteria</taxon>
        <taxon>Bacillati</taxon>
        <taxon>Actinomycetota</taxon>
        <taxon>Actinomycetes</taxon>
        <taxon>Micromonosporales</taxon>
        <taxon>Micromonosporaceae</taxon>
        <taxon>Micromonospora</taxon>
    </lineage>
</organism>